<evidence type="ECO:0000256" key="2">
    <source>
        <dbReference type="SAM" id="MobiDB-lite"/>
    </source>
</evidence>
<feature type="compositionally biased region" description="Polar residues" evidence="2">
    <location>
        <begin position="206"/>
        <end position="223"/>
    </location>
</feature>
<keyword evidence="1" id="KW-0175">Coiled coil</keyword>
<feature type="compositionally biased region" description="Basic residues" evidence="2">
    <location>
        <begin position="261"/>
        <end position="272"/>
    </location>
</feature>
<name>A0A6S7JP68_PARCT</name>
<comment type="caution">
    <text evidence="3">The sequence shown here is derived from an EMBL/GenBank/DDBJ whole genome shotgun (WGS) entry which is preliminary data.</text>
</comment>
<keyword evidence="4" id="KW-1185">Reference proteome</keyword>
<accession>A0A6S7JP68</accession>
<evidence type="ECO:0000256" key="1">
    <source>
        <dbReference type="SAM" id="Coils"/>
    </source>
</evidence>
<feature type="coiled-coil region" evidence="1">
    <location>
        <begin position="69"/>
        <end position="129"/>
    </location>
</feature>
<feature type="region of interest" description="Disordered" evidence="2">
    <location>
        <begin position="21"/>
        <end position="57"/>
    </location>
</feature>
<gene>
    <name evidence="3" type="ORF">PACLA_8A000774</name>
</gene>
<feature type="compositionally biased region" description="Polar residues" evidence="2">
    <location>
        <begin position="30"/>
        <end position="57"/>
    </location>
</feature>
<evidence type="ECO:0000313" key="3">
    <source>
        <dbReference type="EMBL" id="CAB4012498.1"/>
    </source>
</evidence>
<protein>
    <submittedName>
        <fullName evidence="3">Uncharacterized protein</fullName>
    </submittedName>
</protein>
<reference evidence="3" key="1">
    <citation type="submission" date="2020-04" db="EMBL/GenBank/DDBJ databases">
        <authorList>
            <person name="Alioto T."/>
            <person name="Alioto T."/>
            <person name="Gomez Garrido J."/>
        </authorList>
    </citation>
    <scope>NUCLEOTIDE SEQUENCE</scope>
    <source>
        <strain evidence="3">A484AB</strain>
    </source>
</reference>
<evidence type="ECO:0000313" key="4">
    <source>
        <dbReference type="Proteomes" id="UP001152795"/>
    </source>
</evidence>
<feature type="region of interest" description="Disordered" evidence="2">
    <location>
        <begin position="251"/>
        <end position="272"/>
    </location>
</feature>
<feature type="region of interest" description="Disordered" evidence="2">
    <location>
        <begin position="187"/>
        <end position="223"/>
    </location>
</feature>
<dbReference type="AlphaFoldDB" id="A0A6S7JP68"/>
<organism evidence="3 4">
    <name type="scientific">Paramuricea clavata</name>
    <name type="common">Red gorgonian</name>
    <name type="synonym">Violescent sea-whip</name>
    <dbReference type="NCBI Taxonomy" id="317549"/>
    <lineage>
        <taxon>Eukaryota</taxon>
        <taxon>Metazoa</taxon>
        <taxon>Cnidaria</taxon>
        <taxon>Anthozoa</taxon>
        <taxon>Octocorallia</taxon>
        <taxon>Malacalcyonacea</taxon>
        <taxon>Plexauridae</taxon>
        <taxon>Paramuricea</taxon>
    </lineage>
</organism>
<dbReference type="Proteomes" id="UP001152795">
    <property type="component" value="Unassembled WGS sequence"/>
</dbReference>
<proteinExistence type="predicted"/>
<sequence>MSKSKDGESIITQLESITNQDQSLWMAEKQPSTDVNKGDETNMSVRSKTKSKQSGVSSISTARKAAILLKKFEAEKAALRLKLLEEESVQCQEEENELQILQQKQHLQEEEQKRLQADLEKAKVQAERRKKWRELQQQARESQLEYNHAVNEEECMREEENRSMRQGLVDLLGSEILEDRVMRLGQDETRNDNQDNLLSGPEQPLDRQNTTHIIPGTNGDNQVHSVSARDIQGTINETVYNPEQANRFRAENTIPNLSQPKFKKRQPQLKAF</sequence>
<dbReference type="EMBL" id="CACRXK020007531">
    <property type="protein sequence ID" value="CAB4012498.1"/>
    <property type="molecule type" value="Genomic_DNA"/>
</dbReference>